<dbReference type="GO" id="GO:0005634">
    <property type="term" value="C:nucleus"/>
    <property type="evidence" value="ECO:0007669"/>
    <property type="project" value="TreeGrafter"/>
</dbReference>
<feature type="domain" description="Myb-like" evidence="1">
    <location>
        <begin position="207"/>
        <end position="259"/>
    </location>
</feature>
<dbReference type="InterPro" id="IPR017884">
    <property type="entry name" value="SANT_dom"/>
</dbReference>
<sequence>MLIRQAVWLIPSCSPQALTISFPSRTLQVRQLRPHIPVPVVPYLAYHSTTLLLAPLLSRSPEKWTTEENFRLLEALESGKDWEAIASEFPNRTLEAVQNKFTRIREDHTAKNRGSWTESQTRLLVKLHKKGTPTRKIATQLNRTCQGVRFKLSDLLATNRGALDKSEKRAIQREVSRAAKAGEVPRYSWLATRLGHYVGKIRYYALRIGAKKGRWSVQEDTRLTRIVKKLGESVRWAEIARKMGGRTSNQCFKRWSWHINPEFVKVARWTGEMDESLMELFGRGLTTKEVAKKMGNLRPDTVRSRLRTLKNRAVKIESVE</sequence>
<dbReference type="SMART" id="SM00717">
    <property type="entry name" value="SANT"/>
    <property type="match status" value="3"/>
</dbReference>
<dbReference type="InterPro" id="IPR001005">
    <property type="entry name" value="SANT/Myb"/>
</dbReference>
<evidence type="ECO:0000313" key="5">
    <source>
        <dbReference type="Proteomes" id="UP001212841"/>
    </source>
</evidence>
<dbReference type="PROSITE" id="PS50090">
    <property type="entry name" value="MYB_LIKE"/>
    <property type="match status" value="2"/>
</dbReference>
<dbReference type="InterPro" id="IPR050560">
    <property type="entry name" value="MYB_TF"/>
</dbReference>
<feature type="domain" description="HTH myb-type" evidence="3">
    <location>
        <begin position="207"/>
        <end position="263"/>
    </location>
</feature>
<dbReference type="GO" id="GO:0000978">
    <property type="term" value="F:RNA polymerase II cis-regulatory region sequence-specific DNA binding"/>
    <property type="evidence" value="ECO:0007669"/>
    <property type="project" value="TreeGrafter"/>
</dbReference>
<evidence type="ECO:0000259" key="3">
    <source>
        <dbReference type="PROSITE" id="PS51294"/>
    </source>
</evidence>
<name>A0AAD5X3H1_9FUNG</name>
<dbReference type="PANTHER" id="PTHR45614">
    <property type="entry name" value="MYB PROTEIN-RELATED"/>
    <property type="match status" value="1"/>
</dbReference>
<accession>A0AAD5X3H1</accession>
<gene>
    <name evidence="4" type="ORF">HK097_009889</name>
</gene>
<evidence type="ECO:0000259" key="2">
    <source>
        <dbReference type="PROSITE" id="PS51293"/>
    </source>
</evidence>
<feature type="domain" description="Myb-like" evidence="1">
    <location>
        <begin position="63"/>
        <end position="105"/>
    </location>
</feature>
<comment type="caution">
    <text evidence="4">The sequence shown here is derived from an EMBL/GenBank/DDBJ whole genome shotgun (WGS) entry which is preliminary data.</text>
</comment>
<dbReference type="CDD" id="cd00167">
    <property type="entry name" value="SANT"/>
    <property type="match status" value="2"/>
</dbReference>
<evidence type="ECO:0000313" key="4">
    <source>
        <dbReference type="EMBL" id="KAJ3049085.1"/>
    </source>
</evidence>
<evidence type="ECO:0000259" key="1">
    <source>
        <dbReference type="PROSITE" id="PS50090"/>
    </source>
</evidence>
<organism evidence="4 5">
    <name type="scientific">Rhizophlyctis rosea</name>
    <dbReference type="NCBI Taxonomy" id="64517"/>
    <lineage>
        <taxon>Eukaryota</taxon>
        <taxon>Fungi</taxon>
        <taxon>Fungi incertae sedis</taxon>
        <taxon>Chytridiomycota</taxon>
        <taxon>Chytridiomycota incertae sedis</taxon>
        <taxon>Chytridiomycetes</taxon>
        <taxon>Rhizophlyctidales</taxon>
        <taxon>Rhizophlyctidaceae</taxon>
        <taxon>Rhizophlyctis</taxon>
    </lineage>
</organism>
<dbReference type="InterPro" id="IPR017930">
    <property type="entry name" value="Myb_dom"/>
</dbReference>
<dbReference type="SUPFAM" id="SSF46689">
    <property type="entry name" value="Homeodomain-like"/>
    <property type="match status" value="2"/>
</dbReference>
<dbReference type="InterPro" id="IPR009057">
    <property type="entry name" value="Homeodomain-like_sf"/>
</dbReference>
<dbReference type="Proteomes" id="UP001212841">
    <property type="component" value="Unassembled WGS sequence"/>
</dbReference>
<keyword evidence="5" id="KW-1185">Reference proteome</keyword>
<dbReference type="AlphaFoldDB" id="A0AAD5X3H1"/>
<protein>
    <submittedName>
        <fullName evidence="4">Uncharacterized protein</fullName>
    </submittedName>
</protein>
<dbReference type="Pfam" id="PF00249">
    <property type="entry name" value="Myb_DNA-binding"/>
    <property type="match status" value="2"/>
</dbReference>
<dbReference type="Gene3D" id="1.10.10.60">
    <property type="entry name" value="Homeodomain-like"/>
    <property type="match status" value="2"/>
</dbReference>
<dbReference type="PROSITE" id="PS51294">
    <property type="entry name" value="HTH_MYB"/>
    <property type="match status" value="1"/>
</dbReference>
<proteinExistence type="predicted"/>
<dbReference type="GO" id="GO:0000981">
    <property type="term" value="F:DNA-binding transcription factor activity, RNA polymerase II-specific"/>
    <property type="evidence" value="ECO:0007669"/>
    <property type="project" value="TreeGrafter"/>
</dbReference>
<feature type="domain" description="SANT" evidence="2">
    <location>
        <begin position="59"/>
        <end position="109"/>
    </location>
</feature>
<reference evidence="4" key="1">
    <citation type="submission" date="2020-05" db="EMBL/GenBank/DDBJ databases">
        <title>Phylogenomic resolution of chytrid fungi.</title>
        <authorList>
            <person name="Stajich J.E."/>
            <person name="Amses K."/>
            <person name="Simmons R."/>
            <person name="Seto K."/>
            <person name="Myers J."/>
            <person name="Bonds A."/>
            <person name="Quandt C.A."/>
            <person name="Barry K."/>
            <person name="Liu P."/>
            <person name="Grigoriev I."/>
            <person name="Longcore J.E."/>
            <person name="James T.Y."/>
        </authorList>
    </citation>
    <scope>NUCLEOTIDE SEQUENCE</scope>
    <source>
        <strain evidence="4">JEL0318</strain>
    </source>
</reference>
<dbReference type="EMBL" id="JADGJD010000696">
    <property type="protein sequence ID" value="KAJ3049085.1"/>
    <property type="molecule type" value="Genomic_DNA"/>
</dbReference>
<dbReference type="PROSITE" id="PS51293">
    <property type="entry name" value="SANT"/>
    <property type="match status" value="1"/>
</dbReference>